<evidence type="ECO:0000313" key="7">
    <source>
        <dbReference type="Proteomes" id="UP001164748"/>
    </source>
</evidence>
<dbReference type="InterPro" id="IPR052155">
    <property type="entry name" value="Biofilm_reg_signaling"/>
</dbReference>
<dbReference type="GO" id="GO:0052621">
    <property type="term" value="F:diguanylate cyclase activity"/>
    <property type="evidence" value="ECO:0007669"/>
    <property type="project" value="UniProtKB-EC"/>
</dbReference>
<dbReference type="InterPro" id="IPR000700">
    <property type="entry name" value="PAS-assoc_C"/>
</dbReference>
<keyword evidence="3" id="KW-0732">Signal</keyword>
<dbReference type="PANTHER" id="PTHR44757:SF2">
    <property type="entry name" value="BIOFILM ARCHITECTURE MAINTENANCE PROTEIN MBAA"/>
    <property type="match status" value="1"/>
</dbReference>
<dbReference type="SMART" id="SM00091">
    <property type="entry name" value="PAS"/>
    <property type="match status" value="2"/>
</dbReference>
<feature type="chain" id="PRO_5041329484" evidence="3">
    <location>
        <begin position="20"/>
        <end position="516"/>
    </location>
</feature>
<keyword evidence="6" id="KW-0548">Nucleotidyltransferase</keyword>
<dbReference type="InterPro" id="IPR035965">
    <property type="entry name" value="PAS-like_dom_sf"/>
</dbReference>
<dbReference type="Proteomes" id="UP001164748">
    <property type="component" value="Plasmid unnamed"/>
</dbReference>
<dbReference type="InterPro" id="IPR029787">
    <property type="entry name" value="Nucleotide_cyclase"/>
</dbReference>
<geneLocation type="plasmid" evidence="6 7">
    <name>unnamed</name>
</geneLocation>
<dbReference type="SUPFAM" id="SSF55073">
    <property type="entry name" value="Nucleotide cyclase"/>
    <property type="match status" value="1"/>
</dbReference>
<name>A0AA47KP15_9GAMM</name>
<reference evidence="6" key="1">
    <citation type="submission" date="2022-09" db="EMBL/GenBank/DDBJ databases">
        <authorList>
            <person name="Li Z.-J."/>
        </authorList>
    </citation>
    <scope>NUCLEOTIDE SEQUENCE</scope>
    <source>
        <strain evidence="6">TGB11</strain>
        <plasmid evidence="6">unnamed</plasmid>
    </source>
</reference>
<dbReference type="SUPFAM" id="SSF55785">
    <property type="entry name" value="PYP-like sensor domain (PAS domain)"/>
    <property type="match status" value="2"/>
</dbReference>
<proteinExistence type="predicted"/>
<dbReference type="FunFam" id="3.30.70.270:FF:000001">
    <property type="entry name" value="Diguanylate cyclase domain protein"/>
    <property type="match status" value="1"/>
</dbReference>
<feature type="domain" description="GGDEF" evidence="5">
    <location>
        <begin position="366"/>
        <end position="501"/>
    </location>
</feature>
<dbReference type="NCBIfam" id="TIGR00254">
    <property type="entry name" value="GGDEF"/>
    <property type="match status" value="1"/>
</dbReference>
<evidence type="ECO:0000259" key="5">
    <source>
        <dbReference type="PROSITE" id="PS50887"/>
    </source>
</evidence>
<sequence>MKPFFILFFLILQVPSAFATTQETNDLFEQLFEKHALVMLLLDPDTGEIKAANPAASEFYGYSQQALSQMNIANINALPPDAIAEERKLAELESRNYFVFSHILSDGTTKTVRVSSIPIVYRGKPTLFSIITDISDYRATQESLWHYQHRLEQMVAQQTEQIATQKDHQLIITSLIIVVLGAGLATMWFILTKSRRTEYELQLERKRLDEIIRGTHVGTWEWHVPNGEVNINERWAEILGYQKQELMPVSFETWKKLCHSEDFARASKELDAAFSDTNPFYECEFRMLHKDGFWVWILAKGKIMEWDRNHNPIRMAGTHQDINETKRLYLQFEHMAHTDTLTGALNRVAFKQRADIVLAQARQQGAHFSLLFIDLDGFKKINDTYGHDAGDSVLIDTTKRMGQSIRNSDTLARLGGDEFAVILEYTSHSEDAARVAEKIITSLNQPFEIDDQQHAYLSASIGIACYPDHGESVEQLLNCSDAAMYYAKKSLKGGTYAVCDPDNHATTSNNRGKQSL</sequence>
<dbReference type="CDD" id="cd00130">
    <property type="entry name" value="PAS"/>
    <property type="match status" value="2"/>
</dbReference>
<dbReference type="InterPro" id="IPR000014">
    <property type="entry name" value="PAS"/>
</dbReference>
<evidence type="ECO:0000259" key="4">
    <source>
        <dbReference type="PROSITE" id="PS50113"/>
    </source>
</evidence>
<feature type="transmembrane region" description="Helical" evidence="2">
    <location>
        <begin position="170"/>
        <end position="191"/>
    </location>
</feature>
<dbReference type="NCBIfam" id="TIGR00229">
    <property type="entry name" value="sensory_box"/>
    <property type="match status" value="2"/>
</dbReference>
<dbReference type="PANTHER" id="PTHR44757">
    <property type="entry name" value="DIGUANYLATE CYCLASE DGCP"/>
    <property type="match status" value="1"/>
</dbReference>
<dbReference type="InterPro" id="IPR013655">
    <property type="entry name" value="PAS_fold_3"/>
</dbReference>
<feature type="domain" description="PAC" evidence="4">
    <location>
        <begin position="281"/>
        <end position="334"/>
    </location>
</feature>
<dbReference type="Gene3D" id="3.30.450.20">
    <property type="entry name" value="PAS domain"/>
    <property type="match status" value="2"/>
</dbReference>
<evidence type="ECO:0000256" key="3">
    <source>
        <dbReference type="SAM" id="SignalP"/>
    </source>
</evidence>
<dbReference type="InterPro" id="IPR043128">
    <property type="entry name" value="Rev_trsase/Diguanyl_cyclase"/>
</dbReference>
<dbReference type="SMART" id="SM00086">
    <property type="entry name" value="PAC"/>
    <property type="match status" value="2"/>
</dbReference>
<feature type="signal peptide" evidence="3">
    <location>
        <begin position="1"/>
        <end position="19"/>
    </location>
</feature>
<keyword evidence="6" id="KW-0808">Transferase</keyword>
<dbReference type="InterPro" id="IPR000160">
    <property type="entry name" value="GGDEF_dom"/>
</dbReference>
<dbReference type="Pfam" id="PF13426">
    <property type="entry name" value="PAS_9"/>
    <property type="match status" value="1"/>
</dbReference>
<gene>
    <name evidence="6" type="ORF">N8M53_15360</name>
</gene>
<dbReference type="Pfam" id="PF08447">
    <property type="entry name" value="PAS_3"/>
    <property type="match status" value="1"/>
</dbReference>
<evidence type="ECO:0000256" key="1">
    <source>
        <dbReference type="ARBA" id="ARBA00001946"/>
    </source>
</evidence>
<dbReference type="CDD" id="cd01949">
    <property type="entry name" value="GGDEF"/>
    <property type="match status" value="1"/>
</dbReference>
<comment type="cofactor">
    <cofactor evidence="1">
        <name>Mg(2+)</name>
        <dbReference type="ChEBI" id="CHEBI:18420"/>
    </cofactor>
</comment>
<dbReference type="InterPro" id="IPR001610">
    <property type="entry name" value="PAC"/>
</dbReference>
<dbReference type="AlphaFoldDB" id="A0AA47KP15"/>
<keyword evidence="2" id="KW-0472">Membrane</keyword>
<dbReference type="EC" id="2.7.7.65" evidence="6"/>
<keyword evidence="6" id="KW-0614">Plasmid</keyword>
<dbReference type="RefSeq" id="WP_269580217.1">
    <property type="nucleotide sequence ID" value="NZ_CP114589.1"/>
</dbReference>
<dbReference type="SMART" id="SM00267">
    <property type="entry name" value="GGDEF"/>
    <property type="match status" value="1"/>
</dbReference>
<organism evidence="6 7">
    <name type="scientific">Salinivibrio kushneri</name>
    <dbReference type="NCBI Taxonomy" id="1908198"/>
    <lineage>
        <taxon>Bacteria</taxon>
        <taxon>Pseudomonadati</taxon>
        <taxon>Pseudomonadota</taxon>
        <taxon>Gammaproteobacteria</taxon>
        <taxon>Vibrionales</taxon>
        <taxon>Vibrionaceae</taxon>
        <taxon>Salinivibrio</taxon>
    </lineage>
</organism>
<keyword evidence="2" id="KW-0812">Transmembrane</keyword>
<dbReference type="PROSITE" id="PS50887">
    <property type="entry name" value="GGDEF"/>
    <property type="match status" value="1"/>
</dbReference>
<dbReference type="PROSITE" id="PS50113">
    <property type="entry name" value="PAC"/>
    <property type="match status" value="1"/>
</dbReference>
<keyword evidence="2" id="KW-1133">Transmembrane helix</keyword>
<dbReference type="Gene3D" id="3.30.70.270">
    <property type="match status" value="1"/>
</dbReference>
<accession>A0AA47KP15</accession>
<evidence type="ECO:0000256" key="2">
    <source>
        <dbReference type="SAM" id="Phobius"/>
    </source>
</evidence>
<dbReference type="EMBL" id="CP114589">
    <property type="protein sequence ID" value="WBA10182.1"/>
    <property type="molecule type" value="Genomic_DNA"/>
</dbReference>
<evidence type="ECO:0000313" key="6">
    <source>
        <dbReference type="EMBL" id="WBA10182.1"/>
    </source>
</evidence>
<protein>
    <submittedName>
        <fullName evidence="6">Diguanylate cyclase</fullName>
        <ecNumber evidence="6">2.7.7.65</ecNumber>
    </submittedName>
</protein>
<dbReference type="Pfam" id="PF00990">
    <property type="entry name" value="GGDEF"/>
    <property type="match status" value="1"/>
</dbReference>